<keyword evidence="3" id="KW-0949">S-adenosyl-L-methionine</keyword>
<dbReference type="RefSeq" id="WP_342824066.1">
    <property type="nucleotide sequence ID" value="NZ_CP046146.1"/>
</dbReference>
<protein>
    <submittedName>
        <fullName evidence="6">Methyltransferase domain-containing protein</fullName>
    </submittedName>
</protein>
<dbReference type="AlphaFoldDB" id="A0AAJ6CUJ7"/>
<dbReference type="Proteomes" id="UP001219901">
    <property type="component" value="Chromosome"/>
</dbReference>
<dbReference type="InterPro" id="IPR029063">
    <property type="entry name" value="SAM-dependent_MTases_sf"/>
</dbReference>
<keyword evidence="7" id="KW-1185">Reference proteome</keyword>
<dbReference type="Pfam" id="PF13649">
    <property type="entry name" value="Methyltransf_25"/>
    <property type="match status" value="1"/>
</dbReference>
<dbReference type="Proteomes" id="UP001321249">
    <property type="component" value="Unassembled WGS sequence"/>
</dbReference>
<reference evidence="7 8" key="1">
    <citation type="submission" date="2019-11" db="EMBL/GenBank/DDBJ databases">
        <authorList>
            <person name="Cho J.-C."/>
        </authorList>
    </citation>
    <scope>NUCLEOTIDE SEQUENCE [LARGE SCALE GENOMIC DNA]</scope>
    <source>
        <strain evidence="6 7">JH1073</strain>
        <strain evidence="5 8">JH702</strain>
    </source>
</reference>
<dbReference type="Gene3D" id="2.20.130.10">
    <property type="entry name" value="CAC2371-like domains"/>
    <property type="match status" value="1"/>
</dbReference>
<dbReference type="Gene3D" id="3.40.50.150">
    <property type="entry name" value="Vaccinia Virus protein VP39"/>
    <property type="match status" value="1"/>
</dbReference>
<dbReference type="EMBL" id="WMBE01000002">
    <property type="protein sequence ID" value="MDG0866552.1"/>
    <property type="molecule type" value="Genomic_DNA"/>
</dbReference>
<evidence type="ECO:0000313" key="7">
    <source>
        <dbReference type="Proteomes" id="UP001219901"/>
    </source>
</evidence>
<evidence type="ECO:0000313" key="5">
    <source>
        <dbReference type="EMBL" id="MDG0866552.1"/>
    </source>
</evidence>
<evidence type="ECO:0000259" key="4">
    <source>
        <dbReference type="Pfam" id="PF13649"/>
    </source>
</evidence>
<proteinExistence type="predicted"/>
<gene>
    <name evidence="5" type="ORF">GKO46_05620</name>
    <name evidence="6" type="ORF">GKO48_13865</name>
</gene>
<dbReference type="PANTHER" id="PTHR43464:SF19">
    <property type="entry name" value="UBIQUINONE BIOSYNTHESIS O-METHYLTRANSFERASE, MITOCHONDRIAL"/>
    <property type="match status" value="1"/>
</dbReference>
<sequence length="232" mass="26139">MFTKTAKQYDDVYSYKDYEGESELITTLVRERVPNATTLLDVACGTGKHLEHLSKSFECQGVDLDTEMLKISEERMPEARLHNGDMCEFSLNSKFDAVTCLFSSIGYTKTVDRMEEAVSNMANHLNPGGMLLVEPWITPEAWIPGRVHADKYETGDGFVLRMGVAEPVDRGRLVLEYMIGNSNGISKVTETHEMGWFTHDEYSNAFTKADLKLEYLEEGLTGRGIYIGLKPE</sequence>
<feature type="domain" description="Methyltransferase" evidence="4">
    <location>
        <begin position="40"/>
        <end position="129"/>
    </location>
</feature>
<evidence type="ECO:0000313" key="8">
    <source>
        <dbReference type="Proteomes" id="UP001321249"/>
    </source>
</evidence>
<dbReference type="CDD" id="cd02440">
    <property type="entry name" value="AdoMet_MTases"/>
    <property type="match status" value="1"/>
</dbReference>
<keyword evidence="1 6" id="KW-0489">Methyltransferase</keyword>
<keyword evidence="2" id="KW-0808">Transferase</keyword>
<name>A0AAJ6CUJ7_9CHLR</name>
<accession>A0AAJ6CUJ7</accession>
<evidence type="ECO:0000256" key="1">
    <source>
        <dbReference type="ARBA" id="ARBA00022603"/>
    </source>
</evidence>
<reference evidence="7" key="3">
    <citation type="submission" date="2023-06" db="EMBL/GenBank/DDBJ databases">
        <title>Pangenomics reveal diversification of enzyme families and niche specialization in globally abundant SAR202 bacteria.</title>
        <authorList>
            <person name="Saw J.H.W."/>
        </authorList>
    </citation>
    <scope>NUCLEOTIDE SEQUENCE [LARGE SCALE GENOMIC DNA]</scope>
    <source>
        <strain evidence="7">JH1073</strain>
    </source>
</reference>
<dbReference type="SUPFAM" id="SSF53335">
    <property type="entry name" value="S-adenosyl-L-methionine-dependent methyltransferases"/>
    <property type="match status" value="1"/>
</dbReference>
<dbReference type="InterPro" id="IPR041698">
    <property type="entry name" value="Methyltransf_25"/>
</dbReference>
<evidence type="ECO:0000256" key="2">
    <source>
        <dbReference type="ARBA" id="ARBA00022679"/>
    </source>
</evidence>
<evidence type="ECO:0000256" key="3">
    <source>
        <dbReference type="ARBA" id="ARBA00022691"/>
    </source>
</evidence>
<dbReference type="GO" id="GO:0032259">
    <property type="term" value="P:methylation"/>
    <property type="evidence" value="ECO:0007669"/>
    <property type="project" value="UniProtKB-KW"/>
</dbReference>
<dbReference type="GO" id="GO:0008168">
    <property type="term" value="F:methyltransferase activity"/>
    <property type="evidence" value="ECO:0007669"/>
    <property type="project" value="UniProtKB-KW"/>
</dbReference>
<dbReference type="PANTHER" id="PTHR43464">
    <property type="entry name" value="METHYLTRANSFERASE"/>
    <property type="match status" value="1"/>
</dbReference>
<reference evidence="6" key="2">
    <citation type="journal article" date="2023" name="Nat. Commun.">
        <title>Cultivation of marine bacteria of the SAR202 clade.</title>
        <authorList>
            <person name="Lim Y."/>
            <person name="Seo J.H."/>
            <person name="Giovannoni S.J."/>
            <person name="Kang I."/>
            <person name="Cho J.C."/>
        </authorList>
    </citation>
    <scope>NUCLEOTIDE SEQUENCE</scope>
    <source>
        <strain evidence="6">JH1073</strain>
    </source>
</reference>
<evidence type="ECO:0000313" key="6">
    <source>
        <dbReference type="EMBL" id="WFG40642.1"/>
    </source>
</evidence>
<organism evidence="6 7">
    <name type="scientific">Candidatus Lucifugimonas marina</name>
    <dbReference type="NCBI Taxonomy" id="3038979"/>
    <lineage>
        <taxon>Bacteria</taxon>
        <taxon>Bacillati</taxon>
        <taxon>Chloroflexota</taxon>
        <taxon>Dehalococcoidia</taxon>
        <taxon>SAR202 cluster</taxon>
        <taxon>Candidatus Lucifugimonadales</taxon>
        <taxon>Candidatus Lucifugimonadaceae</taxon>
        <taxon>Candidatus Lucifugimonas</taxon>
    </lineage>
</organism>
<dbReference type="EMBL" id="CP046147">
    <property type="protein sequence ID" value="WFG40642.1"/>
    <property type="molecule type" value="Genomic_DNA"/>
</dbReference>